<dbReference type="InterPro" id="IPR008707">
    <property type="entry name" value="B-propeller_PilY1"/>
</dbReference>
<feature type="region of interest" description="Disordered" evidence="3">
    <location>
        <begin position="1454"/>
        <end position="1474"/>
    </location>
</feature>
<reference evidence="5" key="1">
    <citation type="submission" date="2021-01" db="EMBL/GenBank/DDBJ databases">
        <title>Genome sequence of strain Noviherbaspirillum sp. DKR-6.</title>
        <authorList>
            <person name="Chaudhary D.K."/>
        </authorList>
    </citation>
    <scope>NUCLEOTIDE SEQUENCE</scope>
    <source>
        <strain evidence="5">DKR-6</strain>
    </source>
</reference>
<keyword evidence="2" id="KW-0106">Calcium</keyword>
<evidence type="ECO:0000256" key="2">
    <source>
        <dbReference type="ARBA" id="ARBA00022837"/>
    </source>
</evidence>
<comment type="caution">
    <text evidence="5">The sequence shown here is derived from an EMBL/GenBank/DDBJ whole genome shotgun (WGS) entry which is preliminary data.</text>
</comment>
<evidence type="ECO:0000259" key="4">
    <source>
        <dbReference type="Pfam" id="PF05567"/>
    </source>
</evidence>
<keyword evidence="1" id="KW-0479">Metal-binding</keyword>
<organism evidence="5 6">
    <name type="scientific">Noviherbaspirillum pedocola</name>
    <dbReference type="NCBI Taxonomy" id="2801341"/>
    <lineage>
        <taxon>Bacteria</taxon>
        <taxon>Pseudomonadati</taxon>
        <taxon>Pseudomonadota</taxon>
        <taxon>Betaproteobacteria</taxon>
        <taxon>Burkholderiales</taxon>
        <taxon>Oxalobacteraceae</taxon>
        <taxon>Noviherbaspirillum</taxon>
    </lineage>
</organism>
<protein>
    <submittedName>
        <fullName evidence="5">Pilus assembly protein PilY</fullName>
    </submittedName>
</protein>
<keyword evidence="6" id="KW-1185">Reference proteome</keyword>
<name>A0A934SSL5_9BURK</name>
<evidence type="ECO:0000313" key="6">
    <source>
        <dbReference type="Proteomes" id="UP000622890"/>
    </source>
</evidence>
<gene>
    <name evidence="5" type="ORF">JJB74_15400</name>
</gene>
<feature type="domain" description="PilY1 beta-propeller" evidence="4">
    <location>
        <begin position="983"/>
        <end position="1342"/>
    </location>
</feature>
<dbReference type="RefSeq" id="WP_200592980.1">
    <property type="nucleotide sequence ID" value="NZ_JAEPBG010000006.1"/>
</dbReference>
<accession>A0A934SSL5</accession>
<evidence type="ECO:0000256" key="1">
    <source>
        <dbReference type="ARBA" id="ARBA00022723"/>
    </source>
</evidence>
<dbReference type="EMBL" id="JAEPBG010000006">
    <property type="protein sequence ID" value="MBK4736006.1"/>
    <property type="molecule type" value="Genomic_DNA"/>
</dbReference>
<sequence>MGKPTSLTAKLGSTWGIVRRHPARAIAALLAPAGTAALIALGAPTPPAIPPVNLSSTPLFAKGQQVKPTVTLALSVEFPTVGLEYLGTPNSTLDDGYAPANEYFGYYDADSCYSYLNDPSPDKRRFVRMGAATNHTCGGIGFSGNFMNWASSSGIDLLRLGLSGGDRIVDTSSLTVLQRAVLPTWFFNSAWAPAKKLSASLATGAVPNNLLQGFTGDVYVSNCLNRIHFGTDINSTNCFTPAQNSNLGTAVGEGSAYGPLTSYSGNLPADLQGPCGGEGSTCNFMGTMQVFYGSDTRWNVLSAVNGVECNNFVMGDPAWGAAKYCYLRPDPSGWQPPVFSPVTLYNGALPSDFQYCSDQYSNCNYSGAMQVAFGSGNNWVFTSAVNSLPCTYRLLGDPAPGASKSCYVRPDPTGWSPNTPTALTSDAFFYSRMQVCDSNASGALTDPRTSYCDRYPSGYYKPIGALQRYSDKVRVAAFGYLMDNQIPRYGGVLRAPMTYVGPTAYDSYGNPIAGLNPKSEWDPATGIFTVNPEGAAENLSGVINYLNQFGRTGPCDSCYKMFDPITELYYEAVRYLQGLQPTPAATDGMTDWMKAGFPVYTSWTDPHADGSNTADYSCVRNSIITVGDDNTHDDKSIPGNTSWLNESEFARPANPSGNEPDFHFWTQVVGGFESNNAVSYPDNNGTIQTTVNPGPYINGGLWGMENQEVPKWVATTETTAGYFMAGIAYWANTHDIRGSQWSQTDKQRPGMRITSYFLDANEYNAQSDPNSRHNNQQFLAAKYGGFIDQSGIGNPFYSSNGTADNSPWMSPYAAGEARTYFLASGGRRVVTSIDQIFNAIIVQANSIAGGAITGQRLTSGGAIYEAQFDSTSWSGDVIAFPVTVNGDNTVTVSGLAGAQWTAATQLDAADFTTRKIAVGKVASGSSPAATDFSWGNIESTLADQLNRPSPTASPDGLGQQRLNFLRGDRSLESTQFRKRASRLGDILNSGVVYEGAPSTAIGAADYLAFYNANANRTPAVYVGANDGMLHAFNAATGAELFGYIPSWMGPNLSALTSQQYTSGNHQSYVDATPVTGEALVGSNWKTVLVGGTGAGGQGVYALDVTDPTAFDSTHVLWEFTDRDDADIGNIVGRPQILKVRVSAPGATPQYKWFAVVASGVDNYVNDGNFSATGNPALFLLDLSKPASSSWALGSNYYKVSLPVDPTLATSLATGAINFTADGGAAGEVAHLYIGDLHGRMWKLNFTRVGASGFTMNTLTAFSTAYDGSGNPTGTPLPLYIAQDNSAQSAVQPITAAPALLVGPNRSTIVAFGTGKYLEDSDNSLSPTPQQQTVYALYDDGSTTADSLSGPAIISGRKRLAQASISGTAVTIPAFTWGRAMSDTDTLRSGWFLDFTQAGERQVSDLRTGGGDVLFASAVPPGAQGDVCGRGSGNIYDINLATNSGTAFRSHVGMPTTPFMPEAGPTTTTVSDSTGRRMTVGTRQVIVQGASGVQTAQTRTFQYPTGRLSWRQINNYRALRNQ</sequence>
<dbReference type="Pfam" id="PF05567">
    <property type="entry name" value="T4P_PilY1"/>
    <property type="match status" value="1"/>
</dbReference>
<evidence type="ECO:0000256" key="3">
    <source>
        <dbReference type="SAM" id="MobiDB-lite"/>
    </source>
</evidence>
<proteinExistence type="predicted"/>
<dbReference type="GO" id="GO:0046872">
    <property type="term" value="F:metal ion binding"/>
    <property type="evidence" value="ECO:0007669"/>
    <property type="project" value="UniProtKB-KW"/>
</dbReference>
<dbReference type="Proteomes" id="UP000622890">
    <property type="component" value="Unassembled WGS sequence"/>
</dbReference>
<evidence type="ECO:0000313" key="5">
    <source>
        <dbReference type="EMBL" id="MBK4736006.1"/>
    </source>
</evidence>